<gene>
    <name evidence="8" type="ORF">SAMN02745134_02710</name>
</gene>
<dbReference type="GO" id="GO:0009288">
    <property type="term" value="C:bacterial-type flagellum"/>
    <property type="evidence" value="ECO:0007669"/>
    <property type="project" value="UniProtKB-SubCell"/>
</dbReference>
<organism evidence="8 9">
    <name type="scientific">Clostridium acidisoli DSM 12555</name>
    <dbReference type="NCBI Taxonomy" id="1121291"/>
    <lineage>
        <taxon>Bacteria</taxon>
        <taxon>Bacillati</taxon>
        <taxon>Bacillota</taxon>
        <taxon>Clostridia</taxon>
        <taxon>Eubacteriales</taxon>
        <taxon>Clostridiaceae</taxon>
        <taxon>Clostridium</taxon>
    </lineage>
</organism>
<evidence type="ECO:0000256" key="4">
    <source>
        <dbReference type="RuleBase" id="RU362073"/>
    </source>
</evidence>
<name>A0A1W1XRE6_9CLOT</name>
<keyword evidence="8" id="KW-0282">Flagellum</keyword>
<evidence type="ECO:0000259" key="6">
    <source>
        <dbReference type="Pfam" id="PF00669"/>
    </source>
</evidence>
<dbReference type="GO" id="GO:0005576">
    <property type="term" value="C:extracellular region"/>
    <property type="evidence" value="ECO:0007669"/>
    <property type="project" value="UniProtKB-SubCell"/>
</dbReference>
<dbReference type="Pfam" id="PF00700">
    <property type="entry name" value="Flagellin_C"/>
    <property type="match status" value="1"/>
</dbReference>
<proteinExistence type="inferred from homology"/>
<keyword evidence="3 4" id="KW-0975">Bacterial flagellum</keyword>
<evidence type="ECO:0000256" key="1">
    <source>
        <dbReference type="ARBA" id="ARBA00005709"/>
    </source>
</evidence>
<keyword evidence="5" id="KW-0175">Coiled coil</keyword>
<evidence type="ECO:0000256" key="5">
    <source>
        <dbReference type="SAM" id="Coils"/>
    </source>
</evidence>
<comment type="subcellular location">
    <subcellularLocation>
        <location evidence="4">Secreted</location>
    </subcellularLocation>
    <subcellularLocation>
        <location evidence="4">Bacterial flagellum</location>
    </subcellularLocation>
</comment>
<dbReference type="InterPro" id="IPR001492">
    <property type="entry name" value="Flagellin"/>
</dbReference>
<dbReference type="OrthoDB" id="9796789at2"/>
<dbReference type="SUPFAM" id="SSF64518">
    <property type="entry name" value="Phase 1 flagellin"/>
    <property type="match status" value="1"/>
</dbReference>
<dbReference type="PANTHER" id="PTHR42792">
    <property type="entry name" value="FLAGELLIN"/>
    <property type="match status" value="1"/>
</dbReference>
<evidence type="ECO:0000256" key="3">
    <source>
        <dbReference type="ARBA" id="ARBA00023143"/>
    </source>
</evidence>
<feature type="domain" description="Flagellin C-terminal" evidence="7">
    <location>
        <begin position="190"/>
        <end position="275"/>
    </location>
</feature>
<comment type="function">
    <text evidence="4">Flagellin is the subunit protein which polymerizes to form the filaments of bacterial flagella.</text>
</comment>
<dbReference type="InterPro" id="IPR042187">
    <property type="entry name" value="Flagellin_C_sub2"/>
</dbReference>
<dbReference type="Gene3D" id="6.10.10.10">
    <property type="entry name" value="Flagellar export chaperone, C-terminal domain"/>
    <property type="match status" value="1"/>
</dbReference>
<keyword evidence="8" id="KW-0969">Cilium</keyword>
<evidence type="ECO:0000256" key="2">
    <source>
        <dbReference type="ARBA" id="ARBA00020110"/>
    </source>
</evidence>
<protein>
    <recommendedName>
        <fullName evidence="2 4">Flagellin</fullName>
    </recommendedName>
</protein>
<keyword evidence="9" id="KW-1185">Reference proteome</keyword>
<keyword evidence="4" id="KW-0964">Secreted</keyword>
<dbReference type="GO" id="GO:0005198">
    <property type="term" value="F:structural molecule activity"/>
    <property type="evidence" value="ECO:0007669"/>
    <property type="project" value="UniProtKB-UniRule"/>
</dbReference>
<accession>A0A1W1XRE6</accession>
<sequence>MIIGHNLNAINAIRYLNINQAHMQKAMLRLSSGKRINSAADDPAGLMISQKMIAQINGLNVSSRNAQDGISMLQTAEGGLSETESILQRMNELATQAANGTNSTLDRSSIGNELKQLEAEITHISKSTNFNGINLLYSSGNLTLQIGATSNSYDSMGINLSSFNTGTSLANITDGTSINIDTSDNARASMSIIQNAINSVSSSRSIVGAYQNRLNYTIDNLNTEAENLTAAESRITDADMASEILEYSKYSILSQVTQAMLSQSLHEPDQVLKLLDSLKKS</sequence>
<dbReference type="InterPro" id="IPR001029">
    <property type="entry name" value="Flagellin_N"/>
</dbReference>
<comment type="similarity">
    <text evidence="1 4">Belongs to the bacterial flagellin family.</text>
</comment>
<keyword evidence="8" id="KW-0966">Cell projection</keyword>
<dbReference type="EMBL" id="FWXH01000011">
    <property type="protein sequence ID" value="SMC26101.1"/>
    <property type="molecule type" value="Genomic_DNA"/>
</dbReference>
<dbReference type="Proteomes" id="UP000192468">
    <property type="component" value="Unassembled WGS sequence"/>
</dbReference>
<dbReference type="PRINTS" id="PR00207">
    <property type="entry name" value="FLAGELLIN"/>
</dbReference>
<evidence type="ECO:0000313" key="8">
    <source>
        <dbReference type="EMBL" id="SMC26101.1"/>
    </source>
</evidence>
<dbReference type="PANTHER" id="PTHR42792:SF2">
    <property type="entry name" value="FLAGELLIN"/>
    <property type="match status" value="1"/>
</dbReference>
<evidence type="ECO:0000259" key="7">
    <source>
        <dbReference type="Pfam" id="PF00700"/>
    </source>
</evidence>
<dbReference type="Pfam" id="PF00669">
    <property type="entry name" value="Flagellin_N"/>
    <property type="match status" value="1"/>
</dbReference>
<evidence type="ECO:0000313" key="9">
    <source>
        <dbReference type="Proteomes" id="UP000192468"/>
    </source>
</evidence>
<dbReference type="InterPro" id="IPR046358">
    <property type="entry name" value="Flagellin_C"/>
</dbReference>
<dbReference type="STRING" id="1121291.SAMN02745134_02710"/>
<dbReference type="RefSeq" id="WP_084116528.1">
    <property type="nucleotide sequence ID" value="NZ_FWXH01000011.1"/>
</dbReference>
<reference evidence="8 9" key="1">
    <citation type="submission" date="2017-04" db="EMBL/GenBank/DDBJ databases">
        <authorList>
            <person name="Afonso C.L."/>
            <person name="Miller P.J."/>
            <person name="Scott M.A."/>
            <person name="Spackman E."/>
            <person name="Goraichik I."/>
            <person name="Dimitrov K.M."/>
            <person name="Suarez D.L."/>
            <person name="Swayne D.E."/>
        </authorList>
    </citation>
    <scope>NUCLEOTIDE SEQUENCE [LARGE SCALE GENOMIC DNA]</scope>
    <source>
        <strain evidence="8 9">DSM 12555</strain>
    </source>
</reference>
<feature type="domain" description="Flagellin N-terminal" evidence="6">
    <location>
        <begin position="3"/>
        <end position="137"/>
    </location>
</feature>
<dbReference type="Gene3D" id="1.20.1330.10">
    <property type="entry name" value="f41 fragment of flagellin, N-terminal domain"/>
    <property type="match status" value="1"/>
</dbReference>
<feature type="coiled-coil region" evidence="5">
    <location>
        <begin position="211"/>
        <end position="238"/>
    </location>
</feature>
<dbReference type="AlphaFoldDB" id="A0A1W1XRE6"/>